<evidence type="ECO:0000256" key="3">
    <source>
        <dbReference type="ARBA" id="ARBA00023125"/>
    </source>
</evidence>
<reference evidence="6" key="2">
    <citation type="journal article" date="2021" name="PeerJ">
        <title>Extensive microbial diversity within the chicken gut microbiome revealed by metagenomics and culture.</title>
        <authorList>
            <person name="Gilroy R."/>
            <person name="Ravi A."/>
            <person name="Getino M."/>
            <person name="Pursley I."/>
            <person name="Horton D.L."/>
            <person name="Alikhan N.F."/>
            <person name="Baker D."/>
            <person name="Gharbi K."/>
            <person name="Hall N."/>
            <person name="Watson M."/>
            <person name="Adriaenssens E.M."/>
            <person name="Foster-Nyarko E."/>
            <person name="Jarju S."/>
            <person name="Secka A."/>
            <person name="Antonio M."/>
            <person name="Oren A."/>
            <person name="Chaudhuri R.R."/>
            <person name="La Ragione R."/>
            <person name="Hildebrand F."/>
            <person name="Pallen M.J."/>
        </authorList>
    </citation>
    <scope>NUCLEOTIDE SEQUENCE</scope>
    <source>
        <strain evidence="6">10669</strain>
    </source>
</reference>
<dbReference type="Gene3D" id="1.10.10.10">
    <property type="entry name" value="Winged helix-like DNA-binding domain superfamily/Winged helix DNA-binding domain"/>
    <property type="match status" value="1"/>
</dbReference>
<dbReference type="InterPro" id="IPR039425">
    <property type="entry name" value="RNA_pol_sigma-70-like"/>
</dbReference>
<name>A0A9D1NJ97_9BACT</name>
<proteinExistence type="predicted"/>
<comment type="caution">
    <text evidence="6">The sequence shown here is derived from an EMBL/GenBank/DDBJ whole genome shotgun (WGS) entry which is preliminary data.</text>
</comment>
<dbReference type="EMBL" id="DVOG01000020">
    <property type="protein sequence ID" value="HIV03679.1"/>
    <property type="molecule type" value="Genomic_DNA"/>
</dbReference>
<accession>A0A9D1NJ97</accession>
<dbReference type="AlphaFoldDB" id="A0A9D1NJ97"/>
<sequence>MEFPQTPKTVLEKLIAPEQNAAWNGAWRDFFDIYHATIKVMVCNSFYRRGLYGVPASVTDDVIADVVISLNEIFAARRYDAEKSRFRFFLKTVCDRRVVDFLRKNGGAPAESLDDDEGDARSRAESAAAESGTSETEQLEAEELRAFRRAILLDAYTCIRGEFAPNTCVAFEMVKLEGLPVERVVSELGVSPNVVNNAVHRITKRLRETLSRDENFKELTA</sequence>
<feature type="region of interest" description="Disordered" evidence="5">
    <location>
        <begin position="108"/>
        <end position="138"/>
    </location>
</feature>
<gene>
    <name evidence="6" type="ORF">IAC75_00810</name>
</gene>
<keyword evidence="3" id="KW-0238">DNA-binding</keyword>
<dbReference type="PANTHER" id="PTHR43133">
    <property type="entry name" value="RNA POLYMERASE ECF-TYPE SIGMA FACTO"/>
    <property type="match status" value="1"/>
</dbReference>
<dbReference type="SUPFAM" id="SSF88659">
    <property type="entry name" value="Sigma3 and sigma4 domains of RNA polymerase sigma factors"/>
    <property type="match status" value="1"/>
</dbReference>
<evidence type="ECO:0000256" key="1">
    <source>
        <dbReference type="ARBA" id="ARBA00023015"/>
    </source>
</evidence>
<keyword evidence="2" id="KW-0731">Sigma factor</keyword>
<dbReference type="Gene3D" id="1.10.1740.10">
    <property type="match status" value="1"/>
</dbReference>
<organism evidence="6 7">
    <name type="scientific">Candidatus Spyradosoma merdigallinarum</name>
    <dbReference type="NCBI Taxonomy" id="2840950"/>
    <lineage>
        <taxon>Bacteria</taxon>
        <taxon>Pseudomonadati</taxon>
        <taxon>Verrucomicrobiota</taxon>
        <taxon>Opitutia</taxon>
        <taxon>Opitutia incertae sedis</taxon>
        <taxon>Candidatus Spyradosoma</taxon>
    </lineage>
</organism>
<dbReference type="GO" id="GO:0016987">
    <property type="term" value="F:sigma factor activity"/>
    <property type="evidence" value="ECO:0007669"/>
    <property type="project" value="UniProtKB-KW"/>
</dbReference>
<dbReference type="Proteomes" id="UP000886812">
    <property type="component" value="Unassembled WGS sequence"/>
</dbReference>
<feature type="compositionally biased region" description="Low complexity" evidence="5">
    <location>
        <begin position="125"/>
        <end position="136"/>
    </location>
</feature>
<dbReference type="GO" id="GO:0006352">
    <property type="term" value="P:DNA-templated transcription initiation"/>
    <property type="evidence" value="ECO:0007669"/>
    <property type="project" value="InterPro"/>
</dbReference>
<dbReference type="PANTHER" id="PTHR43133:SF8">
    <property type="entry name" value="RNA POLYMERASE SIGMA FACTOR HI_1459-RELATED"/>
    <property type="match status" value="1"/>
</dbReference>
<dbReference type="InterPro" id="IPR014284">
    <property type="entry name" value="RNA_pol_sigma-70_dom"/>
</dbReference>
<reference evidence="6" key="1">
    <citation type="submission" date="2020-10" db="EMBL/GenBank/DDBJ databases">
        <authorList>
            <person name="Gilroy R."/>
        </authorList>
    </citation>
    <scope>NUCLEOTIDE SEQUENCE</scope>
    <source>
        <strain evidence="6">10669</strain>
    </source>
</reference>
<dbReference type="GO" id="GO:0003677">
    <property type="term" value="F:DNA binding"/>
    <property type="evidence" value="ECO:0007669"/>
    <property type="project" value="UniProtKB-KW"/>
</dbReference>
<evidence type="ECO:0000256" key="4">
    <source>
        <dbReference type="ARBA" id="ARBA00023163"/>
    </source>
</evidence>
<evidence type="ECO:0000256" key="2">
    <source>
        <dbReference type="ARBA" id="ARBA00023082"/>
    </source>
</evidence>
<dbReference type="NCBIfam" id="TIGR02937">
    <property type="entry name" value="sigma70-ECF"/>
    <property type="match status" value="1"/>
</dbReference>
<protein>
    <submittedName>
        <fullName evidence="6">Sigma-70 family RNA polymerase sigma factor</fullName>
    </submittedName>
</protein>
<keyword evidence="1" id="KW-0805">Transcription regulation</keyword>
<keyword evidence="4" id="KW-0804">Transcription</keyword>
<dbReference type="InterPro" id="IPR036388">
    <property type="entry name" value="WH-like_DNA-bd_sf"/>
</dbReference>
<dbReference type="InterPro" id="IPR013324">
    <property type="entry name" value="RNA_pol_sigma_r3/r4-like"/>
</dbReference>
<evidence type="ECO:0000313" key="7">
    <source>
        <dbReference type="Proteomes" id="UP000886812"/>
    </source>
</evidence>
<evidence type="ECO:0000256" key="5">
    <source>
        <dbReference type="SAM" id="MobiDB-lite"/>
    </source>
</evidence>
<evidence type="ECO:0000313" key="6">
    <source>
        <dbReference type="EMBL" id="HIV03679.1"/>
    </source>
</evidence>